<comment type="caution">
    <text evidence="2">The sequence shown here is derived from an EMBL/GenBank/DDBJ whole genome shotgun (WGS) entry which is preliminary data.</text>
</comment>
<evidence type="ECO:0000256" key="1">
    <source>
        <dbReference type="SAM" id="Phobius"/>
    </source>
</evidence>
<reference evidence="2 3" key="2">
    <citation type="submission" date="2009-02" db="EMBL/GenBank/DDBJ databases">
        <title>Draft genome sequence of Eubacterium hallii (DSM 3353).</title>
        <authorList>
            <person name="Sudarsanam P."/>
            <person name="Ley R."/>
            <person name="Guruge J."/>
            <person name="Turnbaugh P.J."/>
            <person name="Mahowald M."/>
            <person name="Liep D."/>
            <person name="Gordon J."/>
        </authorList>
    </citation>
    <scope>NUCLEOTIDE SEQUENCE [LARGE SCALE GENOMIC DNA]</scope>
    <source>
        <strain evidence="2 3">DSM 3353</strain>
    </source>
</reference>
<dbReference type="AlphaFoldDB" id="C0EYC5"/>
<dbReference type="EMBL" id="ACEP01000106">
    <property type="protein sequence ID" value="EEG35678.1"/>
    <property type="molecule type" value="Genomic_DNA"/>
</dbReference>
<dbReference type="Proteomes" id="UP000003174">
    <property type="component" value="Unassembled WGS sequence"/>
</dbReference>
<keyword evidence="1" id="KW-0812">Transmembrane</keyword>
<sequence>MPVFFYSFLLSKIAFAFAPGTLPVTIFGNASLNISNFSLILKEKGVIPAFAVIAPLLVSYLFLLLIYFMALL</sequence>
<accession>C0EYC5</accession>
<organism evidence="2 3">
    <name type="scientific">Anaerobutyricum hallii DSM 3353</name>
    <dbReference type="NCBI Taxonomy" id="411469"/>
    <lineage>
        <taxon>Bacteria</taxon>
        <taxon>Bacillati</taxon>
        <taxon>Bacillota</taxon>
        <taxon>Clostridia</taxon>
        <taxon>Lachnospirales</taxon>
        <taxon>Lachnospiraceae</taxon>
        <taxon>Anaerobutyricum</taxon>
    </lineage>
</organism>
<keyword evidence="1" id="KW-0472">Membrane</keyword>
<evidence type="ECO:0000313" key="2">
    <source>
        <dbReference type="EMBL" id="EEG35678.1"/>
    </source>
</evidence>
<gene>
    <name evidence="2" type="ORF">EUBHAL_02429</name>
</gene>
<reference evidence="2 3" key="1">
    <citation type="submission" date="2009-01" db="EMBL/GenBank/DDBJ databases">
        <authorList>
            <person name="Fulton L."/>
            <person name="Clifton S."/>
            <person name="Fulton B."/>
            <person name="Xu J."/>
            <person name="Minx P."/>
            <person name="Pepin K.H."/>
            <person name="Johnson M."/>
            <person name="Bhonagiri V."/>
            <person name="Nash W.E."/>
            <person name="Mardis E.R."/>
            <person name="Wilson R.K."/>
        </authorList>
    </citation>
    <scope>NUCLEOTIDE SEQUENCE [LARGE SCALE GENOMIC DNA]</scope>
    <source>
        <strain evidence="2 3">DSM 3353</strain>
    </source>
</reference>
<evidence type="ECO:0000313" key="3">
    <source>
        <dbReference type="Proteomes" id="UP000003174"/>
    </source>
</evidence>
<feature type="transmembrane region" description="Helical" evidence="1">
    <location>
        <begin position="47"/>
        <end position="70"/>
    </location>
</feature>
<name>C0EYC5_9FIRM</name>
<protein>
    <submittedName>
        <fullName evidence="2">Uncharacterized protein</fullName>
    </submittedName>
</protein>
<proteinExistence type="predicted"/>
<keyword evidence="1" id="KW-1133">Transmembrane helix</keyword>